<dbReference type="Pfam" id="PF00487">
    <property type="entry name" value="FA_desaturase"/>
    <property type="match status" value="1"/>
</dbReference>
<dbReference type="AlphaFoldDB" id="A0A3B0SFA5"/>
<sequence>MTILRENGSFPMAEANRLVADLMKPDPKIYWTDFLISIALGWAGFTLALLYPWFSLAGMAGLVLAVFALYRAVLFTHELTHLKTGTFKTFRLVWNLLAGFAFLIPAFTYHGVHRHHHVHDVYGTKEDGEYLPFGAGNPAGIFGYMLLIFILPAFFVLRFMLLAPLSVILPPLRKLIWGSFSSLTIDLTYVRPMPSGKDPKASWYLQELLAFIYGWTAVALVWLGILPLKALLLWYGIAVIIFLLNSLRTLAAHAYRNPGEQQMSMVEQFLDSVDVPGHRLITTLWAPTGLRFHATHHLYPRMPYHNLPKAYQRLKAGLSDNSIYLTASRNSLADALVRLYKDAAKAEGERDDTPPILS</sequence>
<feature type="transmembrane region" description="Helical" evidence="1">
    <location>
        <begin position="141"/>
        <end position="163"/>
    </location>
</feature>
<evidence type="ECO:0000259" key="2">
    <source>
        <dbReference type="Pfam" id="PF00487"/>
    </source>
</evidence>
<dbReference type="InterPro" id="IPR005804">
    <property type="entry name" value="FA_desaturase_dom"/>
</dbReference>
<organism evidence="3">
    <name type="scientific">hydrothermal vent metagenome</name>
    <dbReference type="NCBI Taxonomy" id="652676"/>
    <lineage>
        <taxon>unclassified sequences</taxon>
        <taxon>metagenomes</taxon>
        <taxon>ecological metagenomes</taxon>
    </lineage>
</organism>
<dbReference type="GO" id="GO:0008610">
    <property type="term" value="P:lipid biosynthetic process"/>
    <property type="evidence" value="ECO:0007669"/>
    <property type="project" value="UniProtKB-ARBA"/>
</dbReference>
<dbReference type="GO" id="GO:0016717">
    <property type="term" value="F:oxidoreductase activity, acting on paired donors, with oxidation of a pair of donors resulting in the reduction of molecular oxygen to two molecules of water"/>
    <property type="evidence" value="ECO:0007669"/>
    <property type="project" value="TreeGrafter"/>
</dbReference>
<keyword evidence="1" id="KW-0812">Transmembrane</keyword>
<gene>
    <name evidence="3" type="ORF">MNBD_ALPHA06-511</name>
</gene>
<evidence type="ECO:0000313" key="3">
    <source>
        <dbReference type="EMBL" id="VAW02773.1"/>
    </source>
</evidence>
<feature type="transmembrane region" description="Helical" evidence="1">
    <location>
        <begin position="203"/>
        <end position="225"/>
    </location>
</feature>
<evidence type="ECO:0000256" key="1">
    <source>
        <dbReference type="SAM" id="Phobius"/>
    </source>
</evidence>
<proteinExistence type="predicted"/>
<dbReference type="InterPro" id="IPR012171">
    <property type="entry name" value="Fatty_acid_desaturase"/>
</dbReference>
<feature type="transmembrane region" description="Helical" evidence="1">
    <location>
        <begin position="34"/>
        <end position="54"/>
    </location>
</feature>
<name>A0A3B0SFA5_9ZZZZ</name>
<dbReference type="PANTHER" id="PTHR19353">
    <property type="entry name" value="FATTY ACID DESATURASE 2"/>
    <property type="match status" value="1"/>
</dbReference>
<accession>A0A3B0SFA5</accession>
<feature type="transmembrane region" description="Helical" evidence="1">
    <location>
        <begin position="232"/>
        <end position="255"/>
    </location>
</feature>
<keyword evidence="1" id="KW-1133">Transmembrane helix</keyword>
<reference evidence="3" key="1">
    <citation type="submission" date="2018-06" db="EMBL/GenBank/DDBJ databases">
        <authorList>
            <person name="Zhirakovskaya E."/>
        </authorList>
    </citation>
    <scope>NUCLEOTIDE SEQUENCE</scope>
</reference>
<feature type="transmembrane region" description="Helical" evidence="1">
    <location>
        <begin position="60"/>
        <end position="80"/>
    </location>
</feature>
<protein>
    <submittedName>
        <fullName evidence="3">Fatty acid desaturase, type 2</fullName>
    </submittedName>
</protein>
<dbReference type="PANTHER" id="PTHR19353:SF19">
    <property type="entry name" value="DELTA(5) FATTY ACID DESATURASE C-RELATED"/>
    <property type="match status" value="1"/>
</dbReference>
<feature type="domain" description="Fatty acid desaturase" evidence="2">
    <location>
        <begin position="57"/>
        <end position="322"/>
    </location>
</feature>
<feature type="transmembrane region" description="Helical" evidence="1">
    <location>
        <begin position="92"/>
        <end position="112"/>
    </location>
</feature>
<dbReference type="GO" id="GO:0016020">
    <property type="term" value="C:membrane"/>
    <property type="evidence" value="ECO:0007669"/>
    <property type="project" value="TreeGrafter"/>
</dbReference>
<keyword evidence="1" id="KW-0472">Membrane</keyword>
<dbReference type="EMBL" id="UOEE01000345">
    <property type="protein sequence ID" value="VAW02773.1"/>
    <property type="molecule type" value="Genomic_DNA"/>
</dbReference>